<dbReference type="RefSeq" id="WP_404610908.1">
    <property type="nucleotide sequence ID" value="NZ_JBIYDN010000022.1"/>
</dbReference>
<dbReference type="EMBL" id="JBIYDN010000022">
    <property type="protein sequence ID" value="MFK4445964.1"/>
    <property type="molecule type" value="Genomic_DNA"/>
</dbReference>
<dbReference type="Proteomes" id="UP001620514">
    <property type="component" value="Unassembled WGS sequence"/>
</dbReference>
<accession>A0ABW8MRJ5</accession>
<comment type="caution">
    <text evidence="1">The sequence shown here is derived from an EMBL/GenBank/DDBJ whole genome shotgun (WGS) entry which is preliminary data.</text>
</comment>
<reference evidence="1 2" key="2">
    <citation type="submission" date="2024-11" db="EMBL/GenBank/DDBJ databases">
        <title>Using genomics to understand microbial adaptation to soil warming.</title>
        <authorList>
            <person name="Deangelis K.M. PhD."/>
        </authorList>
    </citation>
    <scope>NUCLEOTIDE SEQUENCE [LARGE SCALE GENOMIC DNA]</scope>
    <source>
        <strain evidence="1 2">GAS97</strain>
    </source>
</reference>
<name>A0ABW8MRJ5_9BURK</name>
<keyword evidence="2" id="KW-1185">Reference proteome</keyword>
<evidence type="ECO:0000313" key="2">
    <source>
        <dbReference type="Proteomes" id="UP001620514"/>
    </source>
</evidence>
<reference evidence="1 2" key="1">
    <citation type="submission" date="2024-10" db="EMBL/GenBank/DDBJ databases">
        <authorList>
            <person name="Deangelis K."/>
            <person name="Huntemann M."/>
            <person name="Clum A."/>
            <person name="Wang J."/>
            <person name="Palaniappan K."/>
            <person name="Ritter S."/>
            <person name="Chen I.-M."/>
            <person name="Stamatis D."/>
            <person name="Reddy T."/>
            <person name="O'Malley R."/>
            <person name="Daum C."/>
            <person name="Ng V."/>
            <person name="Ivanova N."/>
            <person name="Kyrpides N."/>
            <person name="Woyke T."/>
        </authorList>
    </citation>
    <scope>NUCLEOTIDE SEQUENCE [LARGE SCALE GENOMIC DNA]</scope>
    <source>
        <strain evidence="1 2">GAS97</strain>
    </source>
</reference>
<proteinExistence type="predicted"/>
<protein>
    <submittedName>
        <fullName evidence="1">Uncharacterized protein</fullName>
    </submittedName>
</protein>
<gene>
    <name evidence="1" type="ORF">ABH943_005996</name>
</gene>
<evidence type="ECO:0000313" key="1">
    <source>
        <dbReference type="EMBL" id="MFK4445964.1"/>
    </source>
</evidence>
<organism evidence="1 2">
    <name type="scientific">Caballeronia udeis</name>
    <dbReference type="NCBI Taxonomy" id="1232866"/>
    <lineage>
        <taxon>Bacteria</taxon>
        <taxon>Pseudomonadati</taxon>
        <taxon>Pseudomonadota</taxon>
        <taxon>Betaproteobacteria</taxon>
        <taxon>Burkholderiales</taxon>
        <taxon>Burkholderiaceae</taxon>
        <taxon>Caballeronia</taxon>
    </lineage>
</organism>
<sequence>MNVDGVYRARHAFAGSFQAITRKKQPDPLHETGVSLLRPVHPRGNPISWHSEVFVDFTENDFD</sequence>